<dbReference type="CDD" id="cd24138">
    <property type="entry name" value="TtcA-like"/>
    <property type="match status" value="1"/>
</dbReference>
<organism evidence="3 4">
    <name type="scientific">Thermosulfurimonas dismutans</name>
    <dbReference type="NCBI Taxonomy" id="999894"/>
    <lineage>
        <taxon>Bacteria</taxon>
        <taxon>Pseudomonadati</taxon>
        <taxon>Thermodesulfobacteriota</taxon>
        <taxon>Thermodesulfobacteria</taxon>
        <taxon>Thermodesulfobacteriales</taxon>
        <taxon>Thermodesulfobacteriaceae</taxon>
        <taxon>Thermosulfurimonas</taxon>
    </lineage>
</organism>
<dbReference type="OrthoDB" id="9801054at2"/>
<sequence length="247" mass="28662">MSLYHRLKRLIGRALHKYEMLAPGDRILIALSGGADSLVLTYFLAEWRRKVKFEYELLAVHLDMGFPRGKDYDEGLGKLEAFCKDLEVPFRLIKTDCGIQAMEAADAGTASPCFVCSWHRRKHLFRLAGEENFNKIAFGHHRDDLVVTFFLNMCFHGELSTILPVQEMFGGKLYLIRPLVLVEKESLKAYAQKEGFPIVENPCPFSGETRRVFMERWLEEHLYTINPKVRGSVFRAIFNWRPEYLPR</sequence>
<dbReference type="Gene3D" id="3.40.50.620">
    <property type="entry name" value="HUPs"/>
    <property type="match status" value="1"/>
</dbReference>
<dbReference type="InterPro" id="IPR014729">
    <property type="entry name" value="Rossmann-like_a/b/a_fold"/>
</dbReference>
<evidence type="ECO:0000259" key="2">
    <source>
        <dbReference type="Pfam" id="PF01171"/>
    </source>
</evidence>
<accession>A0A179D358</accession>
<dbReference type="SUPFAM" id="SSF52402">
    <property type="entry name" value="Adenine nucleotide alpha hydrolases-like"/>
    <property type="match status" value="1"/>
</dbReference>
<comment type="caution">
    <text evidence="3">The sequence shown here is derived from an EMBL/GenBank/DDBJ whole genome shotgun (WGS) entry which is preliminary data.</text>
</comment>
<feature type="domain" description="tRNA(Ile)-lysidine/2-thiocytidine synthase N-terminal" evidence="2">
    <location>
        <begin position="27"/>
        <end position="200"/>
    </location>
</feature>
<dbReference type="STRING" id="999894.TDIS_1423"/>
<dbReference type="GO" id="GO:0016740">
    <property type="term" value="F:transferase activity"/>
    <property type="evidence" value="ECO:0007669"/>
    <property type="project" value="UniProtKB-KW"/>
</dbReference>
<reference evidence="3 4" key="1">
    <citation type="submission" date="2016-04" db="EMBL/GenBank/DDBJ databases">
        <title>Genome analysis of Thermosulfurimonas dismutans, the first thermophilic sulfur-disproportionating bacterium of the phylum Thermodesulfobacteria.</title>
        <authorList>
            <person name="Mardanov A.V."/>
            <person name="Beletsky A.V."/>
            <person name="Kadnikov V.V."/>
            <person name="Slobodkin A.I."/>
            <person name="Ravin N.V."/>
        </authorList>
    </citation>
    <scope>NUCLEOTIDE SEQUENCE [LARGE SCALE GENOMIC DNA]</scope>
    <source>
        <strain evidence="3 4">S95</strain>
    </source>
</reference>
<dbReference type="Proteomes" id="UP000078390">
    <property type="component" value="Unassembled WGS sequence"/>
</dbReference>
<dbReference type="PATRIC" id="fig|999894.6.peg.1421"/>
<dbReference type="AlphaFoldDB" id="A0A179D358"/>
<dbReference type="PANTHER" id="PTHR43686:SF1">
    <property type="entry name" value="AMINOTRAN_5 DOMAIN-CONTAINING PROTEIN"/>
    <property type="match status" value="1"/>
</dbReference>
<keyword evidence="1" id="KW-0808">Transferase</keyword>
<dbReference type="InterPro" id="IPR011063">
    <property type="entry name" value="TilS/TtcA_N"/>
</dbReference>
<gene>
    <name evidence="3" type="ORF">TDIS_1423</name>
</gene>
<dbReference type="InterPro" id="IPR035107">
    <property type="entry name" value="tRNA_thiolation_TtcA_Ctu1"/>
</dbReference>
<evidence type="ECO:0000313" key="4">
    <source>
        <dbReference type="Proteomes" id="UP000078390"/>
    </source>
</evidence>
<proteinExistence type="predicted"/>
<protein>
    <submittedName>
        <fullName evidence="3">tRNA(Cytosine32)-2-thiocytidine synthetase</fullName>
    </submittedName>
</protein>
<dbReference type="GO" id="GO:0008033">
    <property type="term" value="P:tRNA processing"/>
    <property type="evidence" value="ECO:0007669"/>
    <property type="project" value="InterPro"/>
</dbReference>
<evidence type="ECO:0000313" key="3">
    <source>
        <dbReference type="EMBL" id="OAQ20514.1"/>
    </source>
</evidence>
<evidence type="ECO:0000256" key="1">
    <source>
        <dbReference type="ARBA" id="ARBA00022679"/>
    </source>
</evidence>
<dbReference type="EMBL" id="LWLG01000010">
    <property type="protein sequence ID" value="OAQ20514.1"/>
    <property type="molecule type" value="Genomic_DNA"/>
</dbReference>
<dbReference type="RefSeq" id="WP_068670765.1">
    <property type="nucleotide sequence ID" value="NZ_LWLG01000010.1"/>
</dbReference>
<keyword evidence="4" id="KW-1185">Reference proteome</keyword>
<dbReference type="Pfam" id="PF01171">
    <property type="entry name" value="ATP_bind_3"/>
    <property type="match status" value="1"/>
</dbReference>
<dbReference type="PIRSF" id="PIRSF004976">
    <property type="entry name" value="ATPase_YdaO"/>
    <property type="match status" value="1"/>
</dbReference>
<dbReference type="PANTHER" id="PTHR43686">
    <property type="entry name" value="SULFURTRANSFERASE-RELATED"/>
    <property type="match status" value="1"/>
</dbReference>
<name>A0A179D358_9BACT</name>